<proteinExistence type="predicted"/>
<gene>
    <name evidence="1" type="ORF">HPB50_019320</name>
</gene>
<organism evidence="1 2">
    <name type="scientific">Hyalomma asiaticum</name>
    <name type="common">Tick</name>
    <dbReference type="NCBI Taxonomy" id="266040"/>
    <lineage>
        <taxon>Eukaryota</taxon>
        <taxon>Metazoa</taxon>
        <taxon>Ecdysozoa</taxon>
        <taxon>Arthropoda</taxon>
        <taxon>Chelicerata</taxon>
        <taxon>Arachnida</taxon>
        <taxon>Acari</taxon>
        <taxon>Parasitiformes</taxon>
        <taxon>Ixodida</taxon>
        <taxon>Ixodoidea</taxon>
        <taxon>Ixodidae</taxon>
        <taxon>Hyalomminae</taxon>
        <taxon>Hyalomma</taxon>
    </lineage>
</organism>
<reference evidence="1" key="1">
    <citation type="submission" date="2020-05" db="EMBL/GenBank/DDBJ databases">
        <title>Large-scale comparative analyses of tick genomes elucidate their genetic diversity and vector capacities.</title>
        <authorList>
            <person name="Jia N."/>
            <person name="Wang J."/>
            <person name="Shi W."/>
            <person name="Du L."/>
            <person name="Sun Y."/>
            <person name="Zhan W."/>
            <person name="Jiang J."/>
            <person name="Wang Q."/>
            <person name="Zhang B."/>
            <person name="Ji P."/>
            <person name="Sakyi L.B."/>
            <person name="Cui X."/>
            <person name="Yuan T."/>
            <person name="Jiang B."/>
            <person name="Yang W."/>
            <person name="Lam T.T.-Y."/>
            <person name="Chang Q."/>
            <person name="Ding S."/>
            <person name="Wang X."/>
            <person name="Zhu J."/>
            <person name="Ruan X."/>
            <person name="Zhao L."/>
            <person name="Wei J."/>
            <person name="Que T."/>
            <person name="Du C."/>
            <person name="Cheng J."/>
            <person name="Dai P."/>
            <person name="Han X."/>
            <person name="Huang E."/>
            <person name="Gao Y."/>
            <person name="Liu J."/>
            <person name="Shao H."/>
            <person name="Ye R."/>
            <person name="Li L."/>
            <person name="Wei W."/>
            <person name="Wang X."/>
            <person name="Wang C."/>
            <person name="Yang T."/>
            <person name="Huo Q."/>
            <person name="Li W."/>
            <person name="Guo W."/>
            <person name="Chen H."/>
            <person name="Zhou L."/>
            <person name="Ni X."/>
            <person name="Tian J."/>
            <person name="Zhou Y."/>
            <person name="Sheng Y."/>
            <person name="Liu T."/>
            <person name="Pan Y."/>
            <person name="Xia L."/>
            <person name="Li J."/>
            <person name="Zhao F."/>
            <person name="Cao W."/>
        </authorList>
    </citation>
    <scope>NUCLEOTIDE SEQUENCE</scope>
    <source>
        <strain evidence="1">Hyas-2018</strain>
    </source>
</reference>
<accession>A0ACB7RKB2</accession>
<keyword evidence="2" id="KW-1185">Reference proteome</keyword>
<dbReference type="Proteomes" id="UP000821845">
    <property type="component" value="Chromosome 9"/>
</dbReference>
<dbReference type="EMBL" id="CM023489">
    <property type="protein sequence ID" value="KAH6922815.1"/>
    <property type="molecule type" value="Genomic_DNA"/>
</dbReference>
<evidence type="ECO:0000313" key="1">
    <source>
        <dbReference type="EMBL" id="KAH6922815.1"/>
    </source>
</evidence>
<evidence type="ECO:0000313" key="2">
    <source>
        <dbReference type="Proteomes" id="UP000821845"/>
    </source>
</evidence>
<name>A0ACB7RKB2_HYAAI</name>
<protein>
    <submittedName>
        <fullName evidence="1">Uncharacterized protein</fullName>
    </submittedName>
</protein>
<comment type="caution">
    <text evidence="1">The sequence shown here is derived from an EMBL/GenBank/DDBJ whole genome shotgun (WGS) entry which is preliminary data.</text>
</comment>
<sequence>MSCKPIALAGNRLLLSLRNLSCFTASDRIDLLARQPVIRKNSSSARDASMSGAHPPMTAIVVTKKNLPSFSEKRAAVESPPHAYDEGDPPHTGEPPGTTGATPPAPTAAPQPSPEFSANVSTQDPAILDWSLCDPGSEERAAETEPKPMKTGSTRILRLLHGDDNEGVWTSEADRAEESSPADAAPRTTTEHDAGSKPFAPVAETNSSEPSLSTAGKQDVGDECAGNAEASPSVASAPAKRRRRGARKRKKGSGKLNSASAPQRSVSDDGSSSDESCEVVGDEHVAGSEVAAGWISELPAGLISSADTEDDDDDPVYSLKPLFTGKYGSSSSTKKSKSSKDNRPNYFVAIQVDDINVHRTAKKVQDHMRSQAPNIEQALVGIPTLHITLLVLRVNDGDDSLQRAKDSLSRSHQAVKDDLEATPLVLQFQGLDHFKKEVLYVKAIGEESISRLKAIAQVCQEEFEKAKLDLSSNKAFAPHLTLAKLSKQSRRKNGIKKIEEEWYAAFKDEAFGMQKVNSLQLLSMLKPKDERGYYYCSLEHMFAVVFGSATMCDQSVCRTRDNCACMGTRPPGNLSASRMPQFVMLTFDDAINERNTDFYRQLLDPRKRRNRANGCNVAATFFVSAGYTDYSLVHELHSVGSEIAIHSITHRHNLTYWRTLDVAGWKEEFVGDRDLLRDYALIPETDMVGARAPYLEVGNGEAYDMMQQNGFVYDSSVCIDYVNKPDQLPFFPYTLDYGLGTDCSALSCPTRSHRGLWLVPLNSYYMAPLRGDGSRKIESSCAMPDTCAPQPTTEADMLDFLRSNFERYYHTNRAPFPVFIHETWLWSPGRRQGYLDFVDWLLTMDDVYIVTVAEVVRFMRDPKPLGEYVQSECSKESAFRRCPQVYRCSFPEAPTEETRQLIGCRPCPQRYPWLRDVVRTAKDSATPVAGKQYFYAGYVLLLCLAVIVCLCVFAAKQLRRRNKTHVL</sequence>